<dbReference type="EMBL" id="JBJKBG010000001">
    <property type="protein sequence ID" value="KAL3752524.1"/>
    <property type="molecule type" value="Genomic_DNA"/>
</dbReference>
<keyword evidence="2" id="KW-1185">Reference proteome</keyword>
<organism evidence="1 2">
    <name type="scientific">Eucalyptus globulus</name>
    <name type="common">Tasmanian blue gum</name>
    <dbReference type="NCBI Taxonomy" id="34317"/>
    <lineage>
        <taxon>Eukaryota</taxon>
        <taxon>Viridiplantae</taxon>
        <taxon>Streptophyta</taxon>
        <taxon>Embryophyta</taxon>
        <taxon>Tracheophyta</taxon>
        <taxon>Spermatophyta</taxon>
        <taxon>Magnoliopsida</taxon>
        <taxon>eudicotyledons</taxon>
        <taxon>Gunneridae</taxon>
        <taxon>Pentapetalae</taxon>
        <taxon>rosids</taxon>
        <taxon>malvids</taxon>
        <taxon>Myrtales</taxon>
        <taxon>Myrtaceae</taxon>
        <taxon>Myrtoideae</taxon>
        <taxon>Eucalypteae</taxon>
        <taxon>Eucalyptus</taxon>
    </lineage>
</organism>
<dbReference type="Proteomes" id="UP001634007">
    <property type="component" value="Unassembled WGS sequence"/>
</dbReference>
<gene>
    <name evidence="1" type="ORF">ACJRO7_000001</name>
</gene>
<proteinExistence type="predicted"/>
<dbReference type="AlphaFoldDB" id="A0ABD3LL23"/>
<feature type="non-terminal residue" evidence="1">
    <location>
        <position position="1"/>
    </location>
</feature>
<name>A0ABD3LL23_EUCGL</name>
<evidence type="ECO:0000313" key="2">
    <source>
        <dbReference type="Proteomes" id="UP001634007"/>
    </source>
</evidence>
<protein>
    <submittedName>
        <fullName evidence="1">Uncharacterized protein</fullName>
    </submittedName>
</protein>
<evidence type="ECO:0000313" key="1">
    <source>
        <dbReference type="EMBL" id="KAL3752524.1"/>
    </source>
</evidence>
<comment type="caution">
    <text evidence="1">The sequence shown here is derived from an EMBL/GenBank/DDBJ whole genome shotgun (WGS) entry which is preliminary data.</text>
</comment>
<accession>A0ABD3LL23</accession>
<sequence>CKEAAGGVDSVRGADAERERLGGRGNNGWWAAGAACGLRAVLRPSRKMKGEQEPLISVKVA</sequence>
<reference evidence="1 2" key="1">
    <citation type="submission" date="2024-11" db="EMBL/GenBank/DDBJ databases">
        <title>Chromosome-level genome assembly of Eucalyptus globulus Labill. provides insights into its genome evolution.</title>
        <authorList>
            <person name="Li X."/>
        </authorList>
    </citation>
    <scope>NUCLEOTIDE SEQUENCE [LARGE SCALE GENOMIC DNA]</scope>
    <source>
        <strain evidence="1">CL2024</strain>
        <tissue evidence="1">Fresh tender leaves</tissue>
    </source>
</reference>